<dbReference type="RefSeq" id="XP_009038057.1">
    <property type="nucleotide sequence ID" value="XM_009039809.1"/>
</dbReference>
<keyword evidence="1" id="KW-0175">Coiled coil</keyword>
<dbReference type="InParanoid" id="F0YC63"/>
<accession>F0YC63</accession>
<name>F0YC63_AURAN</name>
<protein>
    <submittedName>
        <fullName evidence="3">Uncharacterized protein</fullName>
    </submittedName>
</protein>
<evidence type="ECO:0000256" key="2">
    <source>
        <dbReference type="SAM" id="MobiDB-lite"/>
    </source>
</evidence>
<dbReference type="PANTHER" id="PTHR28601:SF1">
    <property type="entry name" value="COILED-COIL DOMAIN-CONTAINING PROTEIN 24"/>
    <property type="match status" value="1"/>
</dbReference>
<dbReference type="KEGG" id="aaf:AURANDRAFT_64903"/>
<feature type="compositionally biased region" description="Basic and acidic residues" evidence="2">
    <location>
        <begin position="116"/>
        <end position="128"/>
    </location>
</feature>
<feature type="compositionally biased region" description="Low complexity" evidence="2">
    <location>
        <begin position="129"/>
        <end position="139"/>
    </location>
</feature>
<feature type="compositionally biased region" description="Pro residues" evidence="2">
    <location>
        <begin position="338"/>
        <end position="351"/>
    </location>
</feature>
<feature type="region of interest" description="Disordered" evidence="2">
    <location>
        <begin position="115"/>
        <end position="151"/>
    </location>
</feature>
<dbReference type="PANTHER" id="PTHR28601">
    <property type="entry name" value="COILED-COIL DOMAIN-CONTAINING PROTEIN 24"/>
    <property type="match status" value="1"/>
</dbReference>
<evidence type="ECO:0000313" key="3">
    <source>
        <dbReference type="EMBL" id="EGB07442.1"/>
    </source>
</evidence>
<feature type="region of interest" description="Disordered" evidence="2">
    <location>
        <begin position="278"/>
        <end position="360"/>
    </location>
</feature>
<dbReference type="Proteomes" id="UP000002729">
    <property type="component" value="Unassembled WGS sequence"/>
</dbReference>
<evidence type="ECO:0000313" key="4">
    <source>
        <dbReference type="Proteomes" id="UP000002729"/>
    </source>
</evidence>
<dbReference type="InterPro" id="IPR031367">
    <property type="entry name" value="CCDC24"/>
</dbReference>
<feature type="coiled-coil region" evidence="1">
    <location>
        <begin position="172"/>
        <end position="199"/>
    </location>
</feature>
<proteinExistence type="predicted"/>
<keyword evidence="4" id="KW-1185">Reference proteome</keyword>
<dbReference type="EMBL" id="GL833131">
    <property type="protein sequence ID" value="EGB07442.1"/>
    <property type="molecule type" value="Genomic_DNA"/>
</dbReference>
<feature type="compositionally biased region" description="Low complexity" evidence="2">
    <location>
        <begin position="278"/>
        <end position="299"/>
    </location>
</feature>
<sequence length="372" mass="40137">MAGVWAVIASLVPASELPELARAVGEERMEKCGDLRAEADALREIVEGYASENAAPLDDGADAARRSASGALLLSGGPERDMLERKIAMLLDYLGEQGEAPSAEKDARVRRYLASKRADAEPEARESSPSKAPRSPARPGTADKAPTRRKEVEALRKSLNVETFDEVLAEVRSLLDAEAEDLLREIDDLTATFDRVDEAVVERAQGGAPRPSDGAPAPPSLPELREIGKLLEERWLAIEHRRDVKGVLARAKRPPGAPASPQVVASPVTDLVRQLIDEPAAPETASPPRAARAAAAALLPSPPGKAKFSKTGPIERKSDARDKQGNPRMFSRTLTAPMPAPPAMGPLQPPPRKSKLRARMQNAREEQFLNDW</sequence>
<feature type="region of interest" description="Disordered" evidence="2">
    <location>
        <begin position="203"/>
        <end position="223"/>
    </location>
</feature>
<gene>
    <name evidence="3" type="ORF">AURANDRAFT_64903</name>
</gene>
<dbReference type="AlphaFoldDB" id="F0YC63"/>
<organism evidence="4">
    <name type="scientific">Aureococcus anophagefferens</name>
    <name type="common">Harmful bloom alga</name>
    <dbReference type="NCBI Taxonomy" id="44056"/>
    <lineage>
        <taxon>Eukaryota</taxon>
        <taxon>Sar</taxon>
        <taxon>Stramenopiles</taxon>
        <taxon>Ochrophyta</taxon>
        <taxon>Pelagophyceae</taxon>
        <taxon>Pelagomonadales</taxon>
        <taxon>Pelagomonadaceae</taxon>
        <taxon>Aureococcus</taxon>
    </lineage>
</organism>
<feature type="compositionally biased region" description="Basic and acidic residues" evidence="2">
    <location>
        <begin position="313"/>
        <end position="325"/>
    </location>
</feature>
<dbReference type="Pfam" id="PF15669">
    <property type="entry name" value="CCDC24"/>
    <property type="match status" value="1"/>
</dbReference>
<dbReference type="OrthoDB" id="206843at2759"/>
<evidence type="ECO:0000256" key="1">
    <source>
        <dbReference type="SAM" id="Coils"/>
    </source>
</evidence>
<dbReference type="GeneID" id="20225066"/>
<reference evidence="3 4" key="1">
    <citation type="journal article" date="2011" name="Proc. Natl. Acad. Sci. U.S.A.">
        <title>Niche of harmful alga Aureococcus anophagefferens revealed through ecogenomics.</title>
        <authorList>
            <person name="Gobler C.J."/>
            <person name="Berry D.L."/>
            <person name="Dyhrman S.T."/>
            <person name="Wilhelm S.W."/>
            <person name="Salamov A."/>
            <person name="Lobanov A.V."/>
            <person name="Zhang Y."/>
            <person name="Collier J.L."/>
            <person name="Wurch L.L."/>
            <person name="Kustka A.B."/>
            <person name="Dill B.D."/>
            <person name="Shah M."/>
            <person name="VerBerkmoes N.C."/>
            <person name="Kuo A."/>
            <person name="Terry A."/>
            <person name="Pangilinan J."/>
            <person name="Lindquist E.A."/>
            <person name="Lucas S."/>
            <person name="Paulsen I.T."/>
            <person name="Hattenrath-Lehmann T.K."/>
            <person name="Talmage S.C."/>
            <person name="Walker E.A."/>
            <person name="Koch F."/>
            <person name="Burson A.M."/>
            <person name="Marcoval M.A."/>
            <person name="Tang Y.Z."/>
            <person name="Lecleir G.R."/>
            <person name="Coyne K.J."/>
            <person name="Berg G.M."/>
            <person name="Bertrand E.M."/>
            <person name="Saito M.A."/>
            <person name="Gladyshev V.N."/>
            <person name="Grigoriev I.V."/>
        </authorList>
    </citation>
    <scope>NUCLEOTIDE SEQUENCE [LARGE SCALE GENOMIC DNA]</scope>
    <source>
        <strain evidence="4">CCMP 1984</strain>
    </source>
</reference>